<feature type="region of interest" description="Disordered" evidence="1">
    <location>
        <begin position="1"/>
        <end position="58"/>
    </location>
</feature>
<feature type="compositionally biased region" description="Low complexity" evidence="1">
    <location>
        <begin position="37"/>
        <end position="54"/>
    </location>
</feature>
<accession>A0A0N0P801</accession>
<proteinExistence type="predicted"/>
<feature type="compositionally biased region" description="Polar residues" evidence="1">
    <location>
        <begin position="1"/>
        <end position="17"/>
    </location>
</feature>
<dbReference type="VEuPathDB" id="TriTrypDB:Lsey_0035_0060"/>
<reference evidence="2 3" key="1">
    <citation type="journal article" date="2015" name="PLoS Pathog.">
        <title>Leptomonas seymouri: Adaptations to the Dixenous Life Cycle Analyzed by Genome Sequencing, Transcriptome Profiling and Co-infection with Leishmania donovani.</title>
        <authorList>
            <person name="Kraeva N."/>
            <person name="Butenko A."/>
            <person name="Hlavacova J."/>
            <person name="Kostygov A."/>
            <person name="Myskova J."/>
            <person name="Grybchuk D."/>
            <person name="Lestinova T."/>
            <person name="Votypka J."/>
            <person name="Volf P."/>
            <person name="Opperdoes F."/>
            <person name="Flegontov P."/>
            <person name="Lukes J."/>
            <person name="Yurchenko V."/>
        </authorList>
    </citation>
    <scope>NUCLEOTIDE SEQUENCE [LARGE SCALE GENOMIC DNA]</scope>
    <source>
        <strain evidence="2 3">ATCC 30220</strain>
    </source>
</reference>
<feature type="region of interest" description="Disordered" evidence="1">
    <location>
        <begin position="432"/>
        <end position="452"/>
    </location>
</feature>
<dbReference type="OrthoDB" id="72441at2759"/>
<dbReference type="OMA" id="WYPVIGW"/>
<feature type="region of interest" description="Disordered" evidence="1">
    <location>
        <begin position="275"/>
        <end position="393"/>
    </location>
</feature>
<evidence type="ECO:0000256" key="1">
    <source>
        <dbReference type="SAM" id="MobiDB-lite"/>
    </source>
</evidence>
<dbReference type="Proteomes" id="UP000038009">
    <property type="component" value="Unassembled WGS sequence"/>
</dbReference>
<keyword evidence="3" id="KW-1185">Reference proteome</keyword>
<dbReference type="AlphaFoldDB" id="A0A0N0P801"/>
<protein>
    <submittedName>
        <fullName evidence="2">Uncharacterized protein</fullName>
    </submittedName>
</protein>
<name>A0A0N0P801_LEPSE</name>
<gene>
    <name evidence="2" type="ORF">ABL78_1913</name>
</gene>
<sequence length="479" mass="52409">MSHQQNSAPSAHGQPTGTPDALTLAAAASQSEVPRPSSHNGSTSSSATTPRSTSMEPGPTLWVEMWESQRWFPVIGWSTSRFQQDLPTFCRVPPGYRLLGSHPADFDAALNAANPPPADAANPHFPSQSIVQLQMPQGYRWVGYWEICKQHRRGTDAGGWRYAEQFFISDGQSGYRKDTLAPFKKTQTSLCVVRRRLWRRRVAVLAGDEARPSYDDLFMTDEDTQTQAYLSDMDEEMKVAEGFKSAEAKAVRSGTPWTREQELKAEEELRKFCRQRRNRESATRMRSANPSFANPFQQDSDAYCISSTQSNRRRPDSTDHANAAAVDEAHSGATAAASWMRESQPESFQQDSLHPDASLDSTTSTSHEKPLVLHSTGSKTPSRVDGGDVGQGSRVNRFVAASPTESPVLQPDSGDLQAQNTVDEFVASTPVDGVENASPEEDGATVSIGGGMKSPTGAEFRAIFSQFMTPPPGRMDGAK</sequence>
<dbReference type="EMBL" id="LJSK01000035">
    <property type="protein sequence ID" value="KPI88947.1"/>
    <property type="molecule type" value="Genomic_DNA"/>
</dbReference>
<evidence type="ECO:0000313" key="3">
    <source>
        <dbReference type="Proteomes" id="UP000038009"/>
    </source>
</evidence>
<organism evidence="2 3">
    <name type="scientific">Leptomonas seymouri</name>
    <dbReference type="NCBI Taxonomy" id="5684"/>
    <lineage>
        <taxon>Eukaryota</taxon>
        <taxon>Discoba</taxon>
        <taxon>Euglenozoa</taxon>
        <taxon>Kinetoplastea</taxon>
        <taxon>Metakinetoplastina</taxon>
        <taxon>Trypanosomatida</taxon>
        <taxon>Trypanosomatidae</taxon>
        <taxon>Leishmaniinae</taxon>
        <taxon>Leptomonas</taxon>
    </lineage>
</organism>
<feature type="compositionally biased region" description="Polar residues" evidence="1">
    <location>
        <begin position="284"/>
        <end position="310"/>
    </location>
</feature>
<comment type="caution">
    <text evidence="2">The sequence shown here is derived from an EMBL/GenBank/DDBJ whole genome shotgun (WGS) entry which is preliminary data.</text>
</comment>
<evidence type="ECO:0000313" key="2">
    <source>
        <dbReference type="EMBL" id="KPI88947.1"/>
    </source>
</evidence>